<keyword evidence="4" id="KW-1185">Reference proteome</keyword>
<evidence type="ECO:0000259" key="2">
    <source>
        <dbReference type="Pfam" id="PF16977"/>
    </source>
</evidence>
<evidence type="ECO:0000313" key="4">
    <source>
        <dbReference type="Proteomes" id="UP000596742"/>
    </source>
</evidence>
<evidence type="ECO:0000256" key="1">
    <source>
        <dbReference type="SAM" id="SignalP"/>
    </source>
</evidence>
<feature type="domain" description="Apextrin C-terminal" evidence="2">
    <location>
        <begin position="19"/>
        <end position="214"/>
    </location>
</feature>
<sequence>MLSILTLIFVVSTAYAGLWPKGTYTLVKPKAGCPFGWKEGWRDQDNEDSRNRNSITWGHHFYGTFGVNMMFHYCTKDEHVISGHSDWPRGNYCILRQGISCPPGFGTGSILWDDEDRNSNSLGGVLPSGEYGENTLINYCCRSDGLARKRISLPKRKPFYLLRFRSHCQQVKGMLVREEIVLTDDEDTRNGNRVSGDHPMNDGGVNNRLYYCYYH</sequence>
<dbReference type="PANTHER" id="PTHR19324">
    <property type="entry name" value="PERFORIN-LIKE PROTEIN 1"/>
    <property type="match status" value="1"/>
</dbReference>
<organism evidence="3 4">
    <name type="scientific">Mytilus galloprovincialis</name>
    <name type="common">Mediterranean mussel</name>
    <dbReference type="NCBI Taxonomy" id="29158"/>
    <lineage>
        <taxon>Eukaryota</taxon>
        <taxon>Metazoa</taxon>
        <taxon>Spiralia</taxon>
        <taxon>Lophotrochozoa</taxon>
        <taxon>Mollusca</taxon>
        <taxon>Bivalvia</taxon>
        <taxon>Autobranchia</taxon>
        <taxon>Pteriomorphia</taxon>
        <taxon>Mytilida</taxon>
        <taxon>Mytiloidea</taxon>
        <taxon>Mytilidae</taxon>
        <taxon>Mytilinae</taxon>
        <taxon>Mytilus</taxon>
    </lineage>
</organism>
<dbReference type="PANTHER" id="PTHR19324:SF33">
    <property type="entry name" value="MUCIN-5AC"/>
    <property type="match status" value="1"/>
</dbReference>
<gene>
    <name evidence="3" type="ORF">MGAL_10B028725</name>
</gene>
<feature type="chain" id="PRO_5032761683" description="Apextrin C-terminal domain-containing protein" evidence="1">
    <location>
        <begin position="17"/>
        <end position="215"/>
    </location>
</feature>
<proteinExistence type="predicted"/>
<dbReference type="Proteomes" id="UP000596742">
    <property type="component" value="Unassembled WGS sequence"/>
</dbReference>
<dbReference type="AlphaFoldDB" id="A0A8B6DDP6"/>
<keyword evidence="1" id="KW-0732">Signal</keyword>
<name>A0A8B6DDP6_MYTGA</name>
<comment type="caution">
    <text evidence="3">The sequence shown here is derived from an EMBL/GenBank/DDBJ whole genome shotgun (WGS) entry which is preliminary data.</text>
</comment>
<protein>
    <recommendedName>
        <fullName evidence="2">Apextrin C-terminal domain-containing protein</fullName>
    </recommendedName>
</protein>
<dbReference type="Pfam" id="PF16977">
    <property type="entry name" value="ApeC"/>
    <property type="match status" value="1"/>
</dbReference>
<reference evidence="3" key="1">
    <citation type="submission" date="2018-11" db="EMBL/GenBank/DDBJ databases">
        <authorList>
            <person name="Alioto T."/>
            <person name="Alioto T."/>
        </authorList>
    </citation>
    <scope>NUCLEOTIDE SEQUENCE</scope>
</reference>
<evidence type="ECO:0000313" key="3">
    <source>
        <dbReference type="EMBL" id="VDI17271.1"/>
    </source>
</evidence>
<dbReference type="OrthoDB" id="5954510at2759"/>
<dbReference type="EMBL" id="UYJE01003202">
    <property type="protein sequence ID" value="VDI17271.1"/>
    <property type="molecule type" value="Genomic_DNA"/>
</dbReference>
<dbReference type="InterPro" id="IPR031569">
    <property type="entry name" value="ApeC"/>
</dbReference>
<accession>A0A8B6DDP6</accession>
<feature type="signal peptide" evidence="1">
    <location>
        <begin position="1"/>
        <end position="16"/>
    </location>
</feature>